<evidence type="ECO:0000313" key="2">
    <source>
        <dbReference type="EnsemblPlants" id="Kaladp0087s0099.1.v1.1.CDS.1"/>
    </source>
</evidence>
<name>A0A7N0UUH6_KALFE</name>
<dbReference type="PANTHER" id="PTHR33264:SF71">
    <property type="match status" value="1"/>
</dbReference>
<accession>A0A7N0UUH6</accession>
<keyword evidence="1" id="KW-0812">Transmembrane</keyword>
<dbReference type="Gramene" id="Kaladp0087s0099.1.v1.1">
    <property type="protein sequence ID" value="Kaladp0087s0099.1.v1.1.CDS.1"/>
    <property type="gene ID" value="Kaladp0087s0099.v1.1"/>
</dbReference>
<dbReference type="Proteomes" id="UP000594263">
    <property type="component" value="Unplaced"/>
</dbReference>
<dbReference type="PANTHER" id="PTHR33264">
    <property type="entry name" value="EXPRESSED PROTEIN"/>
    <property type="match status" value="1"/>
</dbReference>
<dbReference type="EnsemblPlants" id="Kaladp0087s0099.1.v1.1">
    <property type="protein sequence ID" value="Kaladp0087s0099.1.v1.1.CDS.1"/>
    <property type="gene ID" value="Kaladp0087s0099.v1.1"/>
</dbReference>
<organism evidence="2 3">
    <name type="scientific">Kalanchoe fedtschenkoi</name>
    <name type="common">Lavender scallops</name>
    <name type="synonym">South American air plant</name>
    <dbReference type="NCBI Taxonomy" id="63787"/>
    <lineage>
        <taxon>Eukaryota</taxon>
        <taxon>Viridiplantae</taxon>
        <taxon>Streptophyta</taxon>
        <taxon>Embryophyta</taxon>
        <taxon>Tracheophyta</taxon>
        <taxon>Spermatophyta</taxon>
        <taxon>Magnoliopsida</taxon>
        <taxon>eudicotyledons</taxon>
        <taxon>Gunneridae</taxon>
        <taxon>Pentapetalae</taxon>
        <taxon>Saxifragales</taxon>
        <taxon>Crassulaceae</taxon>
        <taxon>Kalanchoe</taxon>
    </lineage>
</organism>
<keyword evidence="1" id="KW-0472">Membrane</keyword>
<keyword evidence="1" id="KW-1133">Transmembrane helix</keyword>
<keyword evidence="3" id="KW-1185">Reference proteome</keyword>
<dbReference type="OMA" id="NEANCQP"/>
<evidence type="ECO:0000256" key="1">
    <source>
        <dbReference type="SAM" id="Phobius"/>
    </source>
</evidence>
<proteinExistence type="predicted"/>
<evidence type="ECO:0000313" key="3">
    <source>
        <dbReference type="Proteomes" id="UP000594263"/>
    </source>
</evidence>
<protein>
    <recommendedName>
        <fullName evidence="4">Pollen preferential protein</fullName>
    </recommendedName>
</protein>
<reference evidence="2" key="1">
    <citation type="submission" date="2021-01" db="UniProtKB">
        <authorList>
            <consortium name="EnsemblPlants"/>
        </authorList>
    </citation>
    <scope>IDENTIFICATION</scope>
</reference>
<sequence length="151" mass="16824">MSGGQVVVRRHPLLSKQSSSCSGSARFAEVAGGTAAECAVLCCCCPCAILNLAFMALYTLPAGICRRMLRNMRGRKQRLLKKKGLVPRRRCTCGCEGTQADRLVYPVGTAATFDEVEKLKEEKEVMNLEKEMWDTFYSTGFWRSPSQREKC</sequence>
<feature type="transmembrane region" description="Helical" evidence="1">
    <location>
        <begin position="48"/>
        <end position="69"/>
    </location>
</feature>
<dbReference type="AlphaFoldDB" id="A0A7N0UUH6"/>
<evidence type="ECO:0008006" key="4">
    <source>
        <dbReference type="Google" id="ProtNLM"/>
    </source>
</evidence>